<dbReference type="GO" id="GO:0016746">
    <property type="term" value="F:acyltransferase activity"/>
    <property type="evidence" value="ECO:0007669"/>
    <property type="project" value="UniProtKB-KW"/>
</dbReference>
<dbReference type="PANTHER" id="PTHR43415">
    <property type="entry name" value="SPERMIDINE N(1)-ACETYLTRANSFERASE"/>
    <property type="match status" value="1"/>
</dbReference>
<protein>
    <submittedName>
        <fullName evidence="2">GNAT family N-acetyltransferase</fullName>
        <ecNumber evidence="2">2.3.-.-</ecNumber>
    </submittedName>
</protein>
<dbReference type="EC" id="2.3.-.-" evidence="2"/>
<dbReference type="Pfam" id="PF00583">
    <property type="entry name" value="Acetyltransf_1"/>
    <property type="match status" value="1"/>
</dbReference>
<dbReference type="InterPro" id="IPR016181">
    <property type="entry name" value="Acyl_CoA_acyltransferase"/>
</dbReference>
<reference evidence="3" key="1">
    <citation type="journal article" date="2019" name="Int. J. Syst. Evol. Microbiol.">
        <title>The Global Catalogue of Microorganisms (GCM) 10K type strain sequencing project: providing services to taxonomists for standard genome sequencing and annotation.</title>
        <authorList>
            <consortium name="The Broad Institute Genomics Platform"/>
            <consortium name="The Broad Institute Genome Sequencing Center for Infectious Disease"/>
            <person name="Wu L."/>
            <person name="Ma J."/>
        </authorList>
    </citation>
    <scope>NUCLEOTIDE SEQUENCE [LARGE SCALE GENOMIC DNA]</scope>
    <source>
        <strain evidence="3">CCUG 59778</strain>
    </source>
</reference>
<dbReference type="SUPFAM" id="SSF55729">
    <property type="entry name" value="Acyl-CoA N-acyltransferases (Nat)"/>
    <property type="match status" value="1"/>
</dbReference>
<dbReference type="EMBL" id="JBHSEC010000014">
    <property type="protein sequence ID" value="MFC4410490.1"/>
    <property type="molecule type" value="Genomic_DNA"/>
</dbReference>
<evidence type="ECO:0000259" key="1">
    <source>
        <dbReference type="PROSITE" id="PS51186"/>
    </source>
</evidence>
<dbReference type="CDD" id="cd04301">
    <property type="entry name" value="NAT_SF"/>
    <property type="match status" value="1"/>
</dbReference>
<name>A0ABV8X4Y7_9LACT</name>
<accession>A0ABV8X4Y7</accession>
<proteinExistence type="predicted"/>
<dbReference type="Pfam" id="PF24698">
    <property type="entry name" value="DUF7662"/>
    <property type="match status" value="1"/>
</dbReference>
<keyword evidence="2" id="KW-0808">Transferase</keyword>
<gene>
    <name evidence="2" type="ORF">ACFOZY_08640</name>
</gene>
<keyword evidence="3" id="KW-1185">Reference proteome</keyword>
<sequence>MAPNYEKKYIPLARYFEEAHALEITLSFEALENILGQPLPNAAYLNSSWWKKTKPPARHFHAWTTYDYYVEDVDLARSVVFKRKSENGANGGENKEKQDILIVRQAELDDARPLINLQKAVESESDFMLYGDDERQQSVQGIRKMITEFKKSTKSAFFIALLNGQYAGYLVVIGQSAPRAQHRAGIVIGVKEEYQRKGIATTLLKEADRWSEKAGITRLELTVVKENEKAIALYKKVGFIEEGIRVNSLRINGKKTDELYMAKLY</sequence>
<evidence type="ECO:0000313" key="3">
    <source>
        <dbReference type="Proteomes" id="UP001595817"/>
    </source>
</evidence>
<evidence type="ECO:0000313" key="2">
    <source>
        <dbReference type="EMBL" id="MFC4410490.1"/>
    </source>
</evidence>
<comment type="caution">
    <text evidence="2">The sequence shown here is derived from an EMBL/GenBank/DDBJ whole genome shotgun (WGS) entry which is preliminary data.</text>
</comment>
<dbReference type="InterPro" id="IPR000182">
    <property type="entry name" value="GNAT_dom"/>
</dbReference>
<dbReference type="PROSITE" id="PS51186">
    <property type="entry name" value="GNAT"/>
    <property type="match status" value="1"/>
</dbReference>
<dbReference type="Proteomes" id="UP001595817">
    <property type="component" value="Unassembled WGS sequence"/>
</dbReference>
<feature type="domain" description="N-acetyltransferase" evidence="1">
    <location>
        <begin position="101"/>
        <end position="265"/>
    </location>
</feature>
<dbReference type="RefSeq" id="WP_378154383.1">
    <property type="nucleotide sequence ID" value="NZ_JBHSEC010000014.1"/>
</dbReference>
<organism evidence="2 3">
    <name type="scientific">Chungangia koreensis</name>
    <dbReference type="NCBI Taxonomy" id="752657"/>
    <lineage>
        <taxon>Bacteria</taxon>
        <taxon>Bacillati</taxon>
        <taxon>Bacillota</taxon>
        <taxon>Bacilli</taxon>
        <taxon>Lactobacillales</taxon>
        <taxon>Chungangia</taxon>
    </lineage>
</organism>
<dbReference type="PANTHER" id="PTHR43415:SF3">
    <property type="entry name" value="GNAT-FAMILY ACETYLTRANSFERASE"/>
    <property type="match status" value="1"/>
</dbReference>
<keyword evidence="2" id="KW-0012">Acyltransferase</keyword>
<dbReference type="InterPro" id="IPR056079">
    <property type="entry name" value="DUF7662"/>
</dbReference>
<dbReference type="Gene3D" id="3.40.630.30">
    <property type="match status" value="1"/>
</dbReference>